<dbReference type="Gene3D" id="2.40.10.10">
    <property type="entry name" value="Trypsin-like serine proteases"/>
    <property type="match status" value="2"/>
</dbReference>
<dbReference type="Gene3D" id="3.40.220.10">
    <property type="entry name" value="Leucine Aminopeptidase, subunit E, domain 1"/>
    <property type="match status" value="1"/>
</dbReference>
<dbReference type="InterPro" id="IPR043608">
    <property type="entry name" value="CoV_NSP15_M"/>
</dbReference>
<dbReference type="SUPFAM" id="SSF143076">
    <property type="entry name" value="Coronavirus NSP8-like"/>
    <property type="match status" value="1"/>
</dbReference>
<comment type="cofactor">
    <cofactor evidence="2">
        <name>Mn(2+)</name>
        <dbReference type="ChEBI" id="CHEBI:29035"/>
    </cofactor>
</comment>
<evidence type="ECO:0000256" key="13">
    <source>
        <dbReference type="ARBA" id="ARBA00022662"/>
    </source>
</evidence>
<keyword evidence="28" id="KW-0788">Thiol protease</keyword>
<dbReference type="InterPro" id="IPR018995">
    <property type="entry name" value="RNA_synth_NSP10_CoV"/>
</dbReference>
<feature type="active site" evidence="55">
    <location>
        <position position="5826"/>
    </location>
</feature>
<evidence type="ECO:0000259" key="77">
    <source>
        <dbReference type="PROSITE" id="PS51954"/>
    </source>
</evidence>
<feature type="domain" description="Peptidase C16" evidence="62">
    <location>
        <begin position="1699"/>
        <end position="1965"/>
    </location>
</feature>
<dbReference type="InterPro" id="IPR043178">
    <property type="entry name" value="PLpro_thumb_sf_CoV"/>
</dbReference>
<dbReference type="CDD" id="cd21665">
    <property type="entry name" value="alphaCoV_Nsp5_Mpro"/>
    <property type="match status" value="1"/>
</dbReference>
<feature type="active site" evidence="57">
    <location>
        <position position="6435"/>
    </location>
</feature>
<keyword evidence="9" id="KW-0696">RNA-directed RNA polymerase</keyword>
<dbReference type="GO" id="GO:0006351">
    <property type="term" value="P:DNA-templated transcription"/>
    <property type="evidence" value="ECO:0007669"/>
    <property type="project" value="InterPro"/>
</dbReference>
<feature type="domain" description="Nsp4C" evidence="69">
    <location>
        <begin position="2917"/>
        <end position="3012"/>
    </location>
</feature>
<evidence type="ECO:0000256" key="23">
    <source>
        <dbReference type="ARBA" id="ARBA00022759"/>
    </source>
</evidence>
<dbReference type="PROSITE" id="PS51949">
    <property type="entry name" value="COV_NSP7"/>
    <property type="match status" value="1"/>
</dbReference>
<dbReference type="PROSITE" id="PS51952">
    <property type="entry name" value="COV_EXON_MTASE_COACT"/>
    <property type="match status" value="1"/>
</dbReference>
<dbReference type="CDD" id="cd21167">
    <property type="entry name" value="M_alpha_beta_cv_Nsp15-like"/>
    <property type="match status" value="1"/>
</dbReference>
<dbReference type="Gene3D" id="3.30.70.3540">
    <property type="entry name" value="Nsp8 replicase, head domain"/>
    <property type="match status" value="1"/>
</dbReference>
<dbReference type="SUPFAM" id="SSF144246">
    <property type="entry name" value="Coronavirus NSP10-like"/>
    <property type="match status" value="1"/>
</dbReference>
<evidence type="ECO:0000256" key="45">
    <source>
        <dbReference type="ARBA" id="ARBA00025562"/>
    </source>
</evidence>
<dbReference type="InterPro" id="IPR043610">
    <property type="entry name" value="NSP6_CoV"/>
</dbReference>
<dbReference type="InterPro" id="IPR047566">
    <property type="entry name" value="CoV_NSP3_Y"/>
</dbReference>
<dbReference type="Pfam" id="PF13604">
    <property type="entry name" value="AAA_30"/>
    <property type="match status" value="1"/>
</dbReference>
<dbReference type="Pfam" id="PF01661">
    <property type="entry name" value="Macro"/>
    <property type="match status" value="1"/>
</dbReference>
<comment type="similarity">
    <text evidence="7 53">Belongs to the coronaviruses polyprotein 1ab family.</text>
</comment>
<dbReference type="Gene3D" id="3.40.50.300">
    <property type="entry name" value="P-loop containing nucleotide triphosphate hydrolases"/>
    <property type="match status" value="2"/>
</dbReference>
<dbReference type="InterPro" id="IPR009003">
    <property type="entry name" value="Peptidase_S1_PA"/>
</dbReference>
<feature type="active site" evidence="57">
    <location>
        <position position="6394"/>
    </location>
</feature>
<dbReference type="InterPro" id="IPR037230">
    <property type="entry name" value="NSP8_sf_CoV"/>
</dbReference>
<dbReference type="PANTHER" id="PTHR43788">
    <property type="entry name" value="DNA2/NAM7 HELICASE FAMILY MEMBER"/>
    <property type="match status" value="1"/>
</dbReference>
<dbReference type="Pfam" id="PF20631">
    <property type="entry name" value="CoV_NSP13_1B"/>
    <property type="match status" value="1"/>
</dbReference>
<dbReference type="GO" id="GO:0003968">
    <property type="term" value="F:RNA-directed RNA polymerase activity"/>
    <property type="evidence" value="ECO:0007669"/>
    <property type="project" value="UniProtKB-KW"/>
</dbReference>
<feature type="domain" description="RdRp catalytic" evidence="61">
    <location>
        <begin position="4718"/>
        <end position="4880"/>
    </location>
</feature>
<evidence type="ECO:0000259" key="83">
    <source>
        <dbReference type="PROSITE" id="PS51989"/>
    </source>
</evidence>
<dbReference type="GO" id="GO:0004482">
    <property type="term" value="F:mRNA 5'-cap (guanine-N7-)-methyltransferase activity"/>
    <property type="evidence" value="ECO:0007669"/>
    <property type="project" value="InterPro"/>
</dbReference>
<keyword evidence="37 60" id="KW-1133">Transmembrane helix</keyword>
<dbReference type="GO" id="GO:0044220">
    <property type="term" value="C:host cell perinuclear region of cytoplasm"/>
    <property type="evidence" value="ECO:0007669"/>
    <property type="project" value="UniProtKB-SubCell"/>
</dbReference>
<dbReference type="InterPro" id="IPR014828">
    <property type="entry name" value="NSP7_CoV"/>
</dbReference>
<feature type="transmembrane region" description="Helical" evidence="60">
    <location>
        <begin position="3509"/>
        <end position="3531"/>
    </location>
</feature>
<dbReference type="PROSITE" id="PS51955">
    <property type="entry name" value="NIV_2_O_MTASE"/>
    <property type="match status" value="1"/>
</dbReference>
<feature type="transmembrane region" description="Helical" evidence="60">
    <location>
        <begin position="2874"/>
        <end position="2902"/>
    </location>
</feature>
<dbReference type="Gene3D" id="1.10.8.1190">
    <property type="match status" value="2"/>
</dbReference>
<dbReference type="InterPro" id="IPR050534">
    <property type="entry name" value="Coronavir_polyprotein_1ab"/>
</dbReference>
<dbReference type="InterPro" id="IPR044385">
    <property type="entry name" value="NSP2_HCoV-229E-like"/>
</dbReference>
<comment type="function">
    <text evidence="45">The papain-like proteinase 1 (PLP1) and papain-like proteinase 2 (PLP2) are responsible for the cleavages located at the N-terminus of the replicase polyprotein. In addition, PLP2 possesses a deubiquitinating/deISGylating activity and processes both 'Lys-48'- and 'Lys-63'-linked polyubiquitin chains from cellular substrates. PLP2 also antagonizes innate immune induction of type I interferon by blocking the nuclear translocation of host IRF-3.</text>
</comment>
<dbReference type="Pfam" id="PF19215">
    <property type="entry name" value="CoV_NSP15_C"/>
    <property type="match status" value="1"/>
</dbReference>
<keyword evidence="26 57" id="KW-0378">Hydrolase</keyword>
<feature type="transmembrane region" description="Helical" evidence="60">
    <location>
        <begin position="2772"/>
        <end position="2790"/>
    </location>
</feature>
<dbReference type="GO" id="GO:0008270">
    <property type="term" value="F:zinc ion binding"/>
    <property type="evidence" value="ECO:0007669"/>
    <property type="project" value="UniProtKB-UniRule"/>
</dbReference>
<dbReference type="SUPFAM" id="SSF101816">
    <property type="entry name" value="Replicase NSP9"/>
    <property type="match status" value="1"/>
</dbReference>
<dbReference type="Pfam" id="PF19216">
    <property type="entry name" value="CoV_NSP15_M"/>
    <property type="match status" value="1"/>
</dbReference>
<evidence type="ECO:0000256" key="3">
    <source>
        <dbReference type="ARBA" id="ARBA00002928"/>
    </source>
</evidence>
<dbReference type="CDD" id="cd21588">
    <property type="entry name" value="alphaCoV_RdRp"/>
    <property type="match status" value="1"/>
</dbReference>
<dbReference type="CDD" id="cd21558">
    <property type="entry name" value="alphaCoV-Nsp6"/>
    <property type="match status" value="1"/>
</dbReference>
<dbReference type="Pfam" id="PF06478">
    <property type="entry name" value="CoV_RPol_N"/>
    <property type="match status" value="1"/>
</dbReference>
<keyword evidence="19 58" id="KW-0479">Metal-binding</keyword>
<dbReference type="InterPro" id="IPR044371">
    <property type="entry name" value="Macro_X_NSP3-like"/>
</dbReference>
<evidence type="ECO:0000259" key="70">
    <source>
        <dbReference type="PROSITE" id="PS51947"/>
    </source>
</evidence>
<dbReference type="CDD" id="cd21731">
    <property type="entry name" value="alphaCoV_PLPro"/>
    <property type="match status" value="1"/>
</dbReference>
<dbReference type="Pfam" id="PF19218">
    <property type="entry name" value="CoV_NSP3_C"/>
    <property type="match status" value="1"/>
</dbReference>
<dbReference type="GO" id="GO:0044172">
    <property type="term" value="C:host cell endoplasmic reticulum-Golgi intermediate compartment"/>
    <property type="evidence" value="ECO:0007669"/>
    <property type="project" value="UniProtKB-SubCell"/>
</dbReference>
<feature type="domain" description="CoV Nsp2 middle" evidence="84">
    <location>
        <begin position="396"/>
        <end position="785"/>
    </location>
</feature>
<evidence type="ECO:0000259" key="78">
    <source>
        <dbReference type="PROSITE" id="PS51955"/>
    </source>
</evidence>
<evidence type="ECO:0000256" key="51">
    <source>
        <dbReference type="ARBA" id="ARBA00049042"/>
    </source>
</evidence>
<evidence type="ECO:0000256" key="39">
    <source>
        <dbReference type="ARBA" id="ARBA00023136"/>
    </source>
</evidence>
<dbReference type="InterPro" id="IPR043609">
    <property type="entry name" value="NendoU_nidovirus"/>
</dbReference>
<evidence type="ECO:0000256" key="18">
    <source>
        <dbReference type="ARBA" id="ARBA00022722"/>
    </source>
</evidence>
<dbReference type="Pfam" id="PF06460">
    <property type="entry name" value="CoV_Methyltr_2"/>
    <property type="match status" value="1"/>
</dbReference>
<comment type="catalytic activity">
    <reaction evidence="44">
        <text>uridylyl-uridylyl-ribonucleotide-RNA = a 3'-end uridylyl-2',3'-cyclophospho-uridine-RNA + a 5'-end dephospho-ribonucleoside-RNA</text>
        <dbReference type="Rhea" id="RHEA:67732"/>
        <dbReference type="Rhea" id="RHEA-COMP:13936"/>
        <dbReference type="Rhea" id="RHEA-COMP:17334"/>
        <dbReference type="Rhea" id="RHEA-COMP:17335"/>
        <dbReference type="ChEBI" id="CHEBI:138284"/>
        <dbReference type="ChEBI" id="CHEBI:173079"/>
        <dbReference type="ChEBI" id="CHEBI:173080"/>
    </reaction>
</comment>
<evidence type="ECO:0000256" key="2">
    <source>
        <dbReference type="ARBA" id="ARBA00001936"/>
    </source>
</evidence>
<dbReference type="Pfam" id="PF08716">
    <property type="entry name" value="CoV_NSP7"/>
    <property type="match status" value="1"/>
</dbReference>
<evidence type="ECO:0000259" key="85">
    <source>
        <dbReference type="PROSITE" id="PS51991"/>
    </source>
</evidence>
<dbReference type="Pfam" id="PF05409">
    <property type="entry name" value="Peptidase_C30"/>
    <property type="match status" value="1"/>
</dbReference>
<dbReference type="GO" id="GO:0003723">
    <property type="term" value="F:RNA binding"/>
    <property type="evidence" value="ECO:0007669"/>
    <property type="project" value="UniProtKB-KW"/>
</dbReference>
<dbReference type="PROSITE" id="PS51960">
    <property type="entry name" value="COV_NSP15_NTD"/>
    <property type="match status" value="1"/>
</dbReference>
<dbReference type="InterPro" id="IPR044353">
    <property type="entry name" value="Nsp3_Ubl2_dom_CoV"/>
</dbReference>
<dbReference type="Pfam" id="PF20633">
    <property type="entry name" value="CoV_NSP13_stalk"/>
    <property type="match status" value="1"/>
</dbReference>
<dbReference type="InterPro" id="IPR038123">
    <property type="entry name" value="NSP4_C_sf_CoV"/>
</dbReference>
<dbReference type="GO" id="GO:0003724">
    <property type="term" value="F:RNA helicase activity"/>
    <property type="evidence" value="ECO:0007669"/>
    <property type="project" value="UniProtKB-EC"/>
</dbReference>
<feature type="domain" description="Nsp12 RNA-dependent RNA polymerase" evidence="71">
    <location>
        <begin position="4471"/>
        <end position="5038"/>
    </location>
</feature>
<evidence type="ECO:0000256" key="37">
    <source>
        <dbReference type="ARBA" id="ARBA00022989"/>
    </source>
</evidence>
<dbReference type="GO" id="GO:0005524">
    <property type="term" value="F:ATP binding"/>
    <property type="evidence" value="ECO:0007669"/>
    <property type="project" value="UniProtKB-KW"/>
</dbReference>
<evidence type="ECO:0000256" key="35">
    <source>
        <dbReference type="ARBA" id="ARBA00022931"/>
    </source>
</evidence>
<dbReference type="InterPro" id="IPR043477">
    <property type="entry name" value="Peptidase_C30_dom3_CoV"/>
</dbReference>
<evidence type="ECO:0000256" key="1">
    <source>
        <dbReference type="ARBA" id="ARBA00000707"/>
    </source>
</evidence>
<keyword evidence="20" id="KW-0677">Repeat</keyword>
<evidence type="ECO:0000259" key="62">
    <source>
        <dbReference type="PROSITE" id="PS51124"/>
    </source>
</evidence>
<comment type="catalytic activity">
    <reaction evidence="1">
        <text>Thiol-dependent hydrolysis of ester, thioester, amide, peptide and isopeptide bonds formed by the C-terminal Gly of ubiquitin (a 76-residue protein attached to proteins as an intracellular targeting signal).</text>
        <dbReference type="EC" id="3.4.19.12"/>
    </reaction>
</comment>
<dbReference type="Pfam" id="PF06471">
    <property type="entry name" value="CoV_ExoN"/>
    <property type="match status" value="1"/>
</dbReference>
<feature type="domain" description="3Ecto" evidence="87">
    <location>
        <begin position="2052"/>
        <end position="2116"/>
    </location>
</feature>
<dbReference type="InterPro" id="IPR042515">
    <property type="entry name" value="NSP15_N_CoV"/>
</dbReference>
<evidence type="ECO:0000256" key="56">
    <source>
        <dbReference type="PROSITE-ProRule" id="PRU01299"/>
    </source>
</evidence>
<comment type="function">
    <text evidence="48">Forms a primer, NSP9-pU, which is utilized by the polymerase for the initiation of RNA chains. Interacts with ribosome signal recognition particle RNA (SRP). Together with NSP8, suppress protein integration into the cell membrane, thereby disrupting host immune defenses.</text>
</comment>
<dbReference type="InterPro" id="IPR044401">
    <property type="entry name" value="NSP15_NendoU_CoV"/>
</dbReference>
<evidence type="ECO:0000256" key="10">
    <source>
        <dbReference type="ARBA" id="ARBA00022581"/>
    </source>
</evidence>
<evidence type="ECO:0000259" key="63">
    <source>
        <dbReference type="PROSITE" id="PS51154"/>
    </source>
</evidence>
<dbReference type="InterPro" id="IPR043472">
    <property type="entry name" value="Macro_dom-like"/>
</dbReference>
<keyword evidence="32" id="KW-1043">Host membrane</keyword>
<feature type="transmembrane region" description="Helical" evidence="60">
    <location>
        <begin position="2125"/>
        <end position="2148"/>
    </location>
</feature>
<evidence type="ECO:0000256" key="31">
    <source>
        <dbReference type="ARBA" id="ARBA00022840"/>
    </source>
</evidence>
<dbReference type="GO" id="GO:0039648">
    <property type="term" value="P:symbiont-mediated perturbation of host ubiquitin-like protein modification"/>
    <property type="evidence" value="ECO:0007669"/>
    <property type="project" value="UniProtKB-KW"/>
</dbReference>
<dbReference type="Pfam" id="PF19213">
    <property type="entry name" value="CoV_NSP6"/>
    <property type="match status" value="1"/>
</dbReference>
<dbReference type="GO" id="GO:0004483">
    <property type="term" value="F:methyltransferase cap1 activity"/>
    <property type="evidence" value="ECO:0007669"/>
    <property type="project" value="UniProtKB-EC"/>
</dbReference>
<dbReference type="InterPro" id="IPR032505">
    <property type="entry name" value="CoV_NSP4_C"/>
</dbReference>
<dbReference type="Gene3D" id="3.30.160.820">
    <property type="entry name" value="Nsp15 N-terminal domain-like"/>
    <property type="match status" value="1"/>
</dbReference>
<dbReference type="InterPro" id="IPR044863">
    <property type="entry name" value="NIRAN"/>
</dbReference>
<keyword evidence="41" id="KW-1035">Host cytoplasm</keyword>
<evidence type="ECO:0000256" key="22">
    <source>
        <dbReference type="ARBA" id="ARBA00022758"/>
    </source>
</evidence>
<dbReference type="CDD" id="cd21473">
    <property type="entry name" value="cv_Nsp4_TM"/>
    <property type="match status" value="1"/>
</dbReference>
<dbReference type="PROSITE" id="PS51961">
    <property type="entry name" value="AV_NSP11N_COV_NSP15M"/>
    <property type="match status" value="1"/>
</dbReference>
<dbReference type="GO" id="GO:0004197">
    <property type="term" value="F:cysteine-type endopeptidase activity"/>
    <property type="evidence" value="ECO:0007669"/>
    <property type="project" value="InterPro"/>
</dbReference>
<evidence type="ECO:0000259" key="67">
    <source>
        <dbReference type="PROSITE" id="PS51943"/>
    </source>
</evidence>
<dbReference type="CDD" id="cd21171">
    <property type="entry name" value="NTD_alpha_betaCoV_Nsp15-like"/>
    <property type="match status" value="1"/>
</dbReference>
<evidence type="ECO:0000256" key="41">
    <source>
        <dbReference type="ARBA" id="ARBA00023200"/>
    </source>
</evidence>
<dbReference type="InterPro" id="IPR048672">
    <property type="entry name" value="NSP13_ZBD_CoV"/>
</dbReference>
<dbReference type="GO" id="GO:0033644">
    <property type="term" value="C:host cell membrane"/>
    <property type="evidence" value="ECO:0007669"/>
    <property type="project" value="UniProtKB-SubCell"/>
</dbReference>
<evidence type="ECO:0000256" key="54">
    <source>
        <dbReference type="PROSITE-ProRule" id="PRU01296"/>
    </source>
</evidence>
<feature type="domain" description="ExoN/MTase coactivator" evidence="75">
    <location>
        <begin position="3977"/>
        <end position="4115"/>
    </location>
</feature>
<dbReference type="InterPro" id="IPR047912">
    <property type="entry name" value="Nsp13_helicase_alphaCoV"/>
</dbReference>
<evidence type="ECO:0000256" key="8">
    <source>
        <dbReference type="ARBA" id="ARBA00022482"/>
    </source>
</evidence>
<dbReference type="GO" id="GO:0039520">
    <property type="term" value="P:symbiont-mediated activation of host autophagy"/>
    <property type="evidence" value="ECO:0007669"/>
    <property type="project" value="UniProtKB-KW"/>
</dbReference>
<dbReference type="Pfam" id="PF13087">
    <property type="entry name" value="AAA_12"/>
    <property type="match status" value="1"/>
</dbReference>
<dbReference type="InterPro" id="IPR041679">
    <property type="entry name" value="DNA2/NAM7-like_C"/>
</dbReference>
<evidence type="ECO:0000256" key="55">
    <source>
        <dbReference type="PROSITE-ProRule" id="PRU01298"/>
    </source>
</evidence>
<dbReference type="CDD" id="cd21660">
    <property type="entry name" value="alphaCoV_Nsp14"/>
    <property type="match status" value="1"/>
</dbReference>
<evidence type="ECO:0000313" key="89">
    <source>
        <dbReference type="EMBL" id="AYR18417.1"/>
    </source>
</evidence>
<dbReference type="PROSITE" id="PS51948">
    <property type="entry name" value="COV_NSP12_RDRP"/>
    <property type="match status" value="1"/>
</dbReference>
<feature type="active site" evidence="57">
    <location>
        <position position="6379"/>
    </location>
</feature>
<dbReference type="SUPFAM" id="SSF140367">
    <property type="entry name" value="Coronavirus NSP7-like"/>
    <property type="match status" value="1"/>
</dbReference>
<dbReference type="Pfam" id="PF08717">
    <property type="entry name" value="CoV_NSP8"/>
    <property type="match status" value="1"/>
</dbReference>
<keyword evidence="25" id="KW-0833">Ubl conjugation pathway</keyword>
<evidence type="ECO:0000256" key="12">
    <source>
        <dbReference type="ARBA" id="ARBA00022632"/>
    </source>
</evidence>
<proteinExistence type="inferred from homology"/>
<dbReference type="Gene3D" id="1.10.150.420">
    <property type="entry name" value="Coronavirus nonstructural protein 4 C-terminus"/>
    <property type="match status" value="1"/>
</dbReference>
<dbReference type="PROSITE" id="PS51991">
    <property type="entry name" value="COV_NSP2_C"/>
    <property type="match status" value="1"/>
</dbReference>
<dbReference type="InterPro" id="IPR014822">
    <property type="entry name" value="NSP9_CoV"/>
</dbReference>
<evidence type="ECO:0000256" key="21">
    <source>
        <dbReference type="ARBA" id="ARBA00022741"/>
    </source>
</evidence>
<comment type="subcellular location">
    <subcellularLocation>
        <location evidence="5">Host cytoplasm</location>
        <location evidence="5">Host perinuclear region</location>
    </subcellularLocation>
    <subcellularLocation>
        <location evidence="6">Host endoplasmic reticulum-Golgi intermediate compartment</location>
    </subcellularLocation>
    <subcellularLocation>
        <location evidence="4">Host membrane</location>
        <topology evidence="4">Multi-pass membrane protein</topology>
    </subcellularLocation>
</comment>
<evidence type="ECO:0000259" key="73">
    <source>
        <dbReference type="PROSITE" id="PS51950"/>
    </source>
</evidence>
<evidence type="ECO:0000259" key="68">
    <source>
        <dbReference type="PROSITE" id="PS51944"/>
    </source>
</evidence>
<comment type="catalytic activity">
    <reaction evidence="50">
        <text>ATP + H2O = ADP + phosphate + H(+)</text>
        <dbReference type="Rhea" id="RHEA:13065"/>
        <dbReference type="ChEBI" id="CHEBI:15377"/>
        <dbReference type="ChEBI" id="CHEBI:15378"/>
        <dbReference type="ChEBI" id="CHEBI:30616"/>
        <dbReference type="ChEBI" id="CHEBI:43474"/>
        <dbReference type="ChEBI" id="CHEBI:456216"/>
        <dbReference type="EC" id="3.6.4.12"/>
    </reaction>
</comment>
<dbReference type="CDD" id="cd21897">
    <property type="entry name" value="alphaCoV_Nsp9"/>
    <property type="match status" value="1"/>
</dbReference>
<dbReference type="CDD" id="cd21409">
    <property type="entry name" value="1B_cv_Nsp13-like"/>
    <property type="match status" value="1"/>
</dbReference>
<evidence type="ECO:0000259" key="76">
    <source>
        <dbReference type="PROSITE" id="PS51953"/>
    </source>
</evidence>
<dbReference type="InterPro" id="IPR043615">
    <property type="entry name" value="NSP2_N_CoV"/>
</dbReference>
<evidence type="ECO:0000256" key="11">
    <source>
        <dbReference type="ARBA" id="ARBA00022603"/>
    </source>
</evidence>
<dbReference type="SUPFAM" id="SSF53335">
    <property type="entry name" value="S-adenosyl-L-methionine-dependent methyltransferases"/>
    <property type="match status" value="1"/>
</dbReference>
<keyword evidence="13" id="KW-1130">Modulation of host ubiquitin pathway by virus</keyword>
<dbReference type="EMBL" id="MH687937">
    <property type="protein sequence ID" value="AYR18417.1"/>
    <property type="molecule type" value="Genomic_RNA"/>
</dbReference>
<feature type="region of interest" description="Y1" evidence="58">
    <location>
        <begin position="2190"/>
        <end position="2280"/>
    </location>
</feature>
<feature type="transmembrane region" description="Helical" evidence="60">
    <location>
        <begin position="3352"/>
        <end position="3371"/>
    </location>
</feature>
<feature type="domain" description="Peptidase C30" evidence="64">
    <location>
        <begin position="3013"/>
        <end position="3314"/>
    </location>
</feature>
<organism evidence="89">
    <name type="scientific">Alphacoronavirus sp</name>
    <dbReference type="NCBI Taxonomy" id="1906673"/>
    <lineage>
        <taxon>Viruses</taxon>
        <taxon>Riboviria</taxon>
        <taxon>Orthornavirae</taxon>
        <taxon>Pisuviricota</taxon>
        <taxon>Pisoniviricetes</taxon>
        <taxon>Nidovirales</taxon>
        <taxon>Cornidovirineae</taxon>
        <taxon>Coronaviridae</taxon>
        <taxon>Orthocoronavirinae</taxon>
        <taxon>Alphacoronavirus</taxon>
    </lineage>
</organism>
<keyword evidence="35" id="KW-1092">Inhibition of host IRF3 by virus</keyword>
<dbReference type="InterPro" id="IPR037204">
    <property type="entry name" value="NSP7_sf_CoV"/>
</dbReference>
<evidence type="ECO:0000259" key="64">
    <source>
        <dbReference type="PROSITE" id="PS51442"/>
    </source>
</evidence>
<dbReference type="GO" id="GO:0008242">
    <property type="term" value="F:omega peptidase activity"/>
    <property type="evidence" value="ECO:0007669"/>
    <property type="project" value="InterPro"/>
</dbReference>
<dbReference type="Pfam" id="PF19217">
    <property type="entry name" value="CoV_NSP4_N"/>
    <property type="match status" value="1"/>
</dbReference>
<feature type="domain" description="Nidovirus-type SAM-dependent 2'-O-MTase" evidence="78">
    <location>
        <begin position="6493"/>
        <end position="6789"/>
    </location>
</feature>
<keyword evidence="40" id="KW-1015">Disulfide bond</keyword>
<evidence type="ECO:0000256" key="6">
    <source>
        <dbReference type="ARBA" id="ARBA00004452"/>
    </source>
</evidence>
<dbReference type="GO" id="GO:0075523">
    <property type="term" value="P:viral translational frameshifting"/>
    <property type="evidence" value="ECO:0007669"/>
    <property type="project" value="UniProtKB-KW"/>
</dbReference>
<dbReference type="PROSITE" id="PS51442">
    <property type="entry name" value="M_PRO"/>
    <property type="match status" value="1"/>
</dbReference>
<evidence type="ECO:0000256" key="16">
    <source>
        <dbReference type="ARBA" id="ARBA00022692"/>
    </source>
</evidence>
<feature type="region of interest" description="Y4" evidence="58">
    <location>
        <begin position="2429"/>
        <end position="2530"/>
    </location>
</feature>
<feature type="transmembrane region" description="Helical" evidence="60">
    <location>
        <begin position="2831"/>
        <end position="2854"/>
    </location>
</feature>
<accession>A0A3G3NGH4</accession>
<dbReference type="PROSITE" id="PS51947">
    <property type="entry name" value="NIRAN"/>
    <property type="match status" value="1"/>
</dbReference>
<dbReference type="InterPro" id="IPR008740">
    <property type="entry name" value="Peptidase_C30_CoV"/>
</dbReference>
<protein>
    <recommendedName>
        <fullName evidence="59">ORF1ab polyprotein</fullName>
    </recommendedName>
</protein>
<dbReference type="Pfam" id="PF09401">
    <property type="entry name" value="CoV_NSP10"/>
    <property type="match status" value="1"/>
</dbReference>
<evidence type="ECO:0000256" key="4">
    <source>
        <dbReference type="ARBA" id="ARBA00004301"/>
    </source>
</evidence>
<dbReference type="GO" id="GO:0043139">
    <property type="term" value="F:5'-3' DNA helicase activity"/>
    <property type="evidence" value="ECO:0007669"/>
    <property type="project" value="TreeGrafter"/>
</dbReference>
<feature type="domain" description="ExoN" evidence="76">
    <location>
        <begin position="5707"/>
        <end position="5921"/>
    </location>
</feature>
<evidence type="ECO:0000256" key="25">
    <source>
        <dbReference type="ARBA" id="ARBA00022786"/>
    </source>
</evidence>
<dbReference type="InterPro" id="IPR037227">
    <property type="entry name" value="EndoU-like"/>
</dbReference>
<feature type="domain" description="Peptidase C16" evidence="62">
    <location>
        <begin position="1069"/>
        <end position="1314"/>
    </location>
</feature>
<dbReference type="InterPro" id="IPR013016">
    <property type="entry name" value="Peptidase_C16_CoV"/>
</dbReference>
<keyword evidence="24 52" id="KW-0863">Zinc-finger</keyword>
<dbReference type="Gene3D" id="3.40.50.150">
    <property type="entry name" value="Vaccinia Virus protein VP39"/>
    <property type="match status" value="1"/>
</dbReference>
<comment type="catalytic activity">
    <reaction evidence="51">
        <text>a 5'-end (N(7)-methyl 5'-triphosphoguanosine)-ribonucleoside in mRNA + S-adenosyl-L-methionine = a 5'-end (N(7)-methyl 5'-triphosphoguanosine)-(2'-O-methyl-ribonucleoside) in mRNA + S-adenosyl-L-homocysteine + H(+)</text>
        <dbReference type="Rhea" id="RHEA:67020"/>
        <dbReference type="Rhea" id="RHEA-COMP:17167"/>
        <dbReference type="Rhea" id="RHEA-COMP:17168"/>
        <dbReference type="ChEBI" id="CHEBI:15378"/>
        <dbReference type="ChEBI" id="CHEBI:57856"/>
        <dbReference type="ChEBI" id="CHEBI:59789"/>
        <dbReference type="ChEBI" id="CHEBI:156461"/>
        <dbReference type="ChEBI" id="CHEBI:167609"/>
        <dbReference type="EC" id="2.1.1.57"/>
    </reaction>
</comment>
<reference evidence="89" key="1">
    <citation type="submission" date="2018-07" db="EMBL/GenBank/DDBJ databases">
        <title>Identification and characterization of Coronaviridae genomes from Vietnamese bats and rats using profile Hidden Markov Model protein domains.</title>
        <authorList>
            <person name="Phan M.V.T."/>
            <person name="Tue N.T."/>
            <person name="Anh P.H."/>
            <person name="Baker S."/>
            <person name="Kellam P."/>
            <person name="Cotten M."/>
        </authorList>
    </citation>
    <scope>NUCLEOTIDE SEQUENCE</scope>
    <source>
        <strain evidence="89">VZ_AlphaCoV_16715_32</strain>
    </source>
</reference>
<feature type="active site" evidence="55">
    <location>
        <position position="5902"/>
    </location>
</feature>
<evidence type="ECO:0000256" key="50">
    <source>
        <dbReference type="ARBA" id="ARBA00047995"/>
    </source>
</evidence>
<dbReference type="SUPFAM" id="SSF56672">
    <property type="entry name" value="DNA/RNA polymerases"/>
    <property type="match status" value="1"/>
</dbReference>
<dbReference type="SMART" id="SM00506">
    <property type="entry name" value="A1pp"/>
    <property type="match status" value="1"/>
</dbReference>
<evidence type="ECO:0000256" key="46">
    <source>
        <dbReference type="ARBA" id="ARBA00026035"/>
    </source>
</evidence>
<evidence type="ECO:0000256" key="15">
    <source>
        <dbReference type="ARBA" id="ARBA00022679"/>
    </source>
</evidence>
<feature type="domain" description="CoV Nsp2 C-terminal" evidence="85">
    <location>
        <begin position="776"/>
        <end position="897"/>
    </location>
</feature>
<dbReference type="InterPro" id="IPR027417">
    <property type="entry name" value="P-loop_NTPase"/>
</dbReference>
<dbReference type="InterPro" id="IPR036499">
    <property type="entry name" value="NSP9_sf_CoV"/>
</dbReference>
<dbReference type="PROSITE" id="PS51944">
    <property type="entry name" value="COV_NSP3D_UBL"/>
    <property type="match status" value="1"/>
</dbReference>
<evidence type="ECO:0000259" key="87">
    <source>
        <dbReference type="PROSITE" id="PS51993"/>
    </source>
</evidence>
<feature type="domain" description="CV ZBD" evidence="65">
    <location>
        <begin position="5039"/>
        <end position="5151"/>
    </location>
</feature>
<evidence type="ECO:0000259" key="74">
    <source>
        <dbReference type="PROSITE" id="PS51951"/>
    </source>
</evidence>
<dbReference type="InterPro" id="IPR009461">
    <property type="entry name" value="NSP16_CoV-like"/>
</dbReference>
<dbReference type="InterPro" id="IPR009469">
    <property type="entry name" value="RdRp_N_CoV"/>
</dbReference>
<dbReference type="InterPro" id="IPR046438">
    <property type="entry name" value="NIV_2_O_MTASE"/>
</dbReference>
<keyword evidence="10" id="KW-0945">Host-virus interaction</keyword>
<dbReference type="PROSITE" id="PS51954">
    <property type="entry name" value="COV_N7_MTASE"/>
    <property type="match status" value="1"/>
</dbReference>
<dbReference type="InterPro" id="IPR048673">
    <property type="entry name" value="NSP13_stalk_CoV"/>
</dbReference>
<evidence type="ECO:0000256" key="48">
    <source>
        <dbReference type="ARBA" id="ARBA00043928"/>
    </source>
</evidence>
<evidence type="ECO:0000256" key="5">
    <source>
        <dbReference type="ARBA" id="ARBA00004407"/>
    </source>
</evidence>
<evidence type="ECO:0000256" key="42">
    <source>
        <dbReference type="ARBA" id="ARBA00023239"/>
    </source>
</evidence>
<evidence type="ECO:0000256" key="60">
    <source>
        <dbReference type="SAM" id="Phobius"/>
    </source>
</evidence>
<evidence type="ECO:0000259" key="66">
    <source>
        <dbReference type="PROSITE" id="PS51657"/>
    </source>
</evidence>
<dbReference type="PROSITE" id="PS51154">
    <property type="entry name" value="MACRO"/>
    <property type="match status" value="1"/>
</dbReference>
<dbReference type="PROSITE" id="PS51990">
    <property type="entry name" value="COV_NSP2_M"/>
    <property type="match status" value="1"/>
</dbReference>
<dbReference type="PROSITE" id="PS50507">
    <property type="entry name" value="RDRP_SSRNA_POS"/>
    <property type="match status" value="1"/>
</dbReference>
<evidence type="ECO:0000256" key="27">
    <source>
        <dbReference type="ARBA" id="ARBA00022806"/>
    </source>
</evidence>
<dbReference type="InterPro" id="IPR009466">
    <property type="entry name" value="NSP14_CoV"/>
</dbReference>
<dbReference type="InterPro" id="IPR027352">
    <property type="entry name" value="NSP13_ZBD_CoV-like"/>
</dbReference>
<keyword evidence="43" id="KW-0899">Viral immunoevasion</keyword>
<dbReference type="InterPro" id="IPR043502">
    <property type="entry name" value="DNA/RNA_pol_sf"/>
</dbReference>
<dbReference type="GO" id="GO:0016829">
    <property type="term" value="F:lyase activity"/>
    <property type="evidence" value="ECO:0007669"/>
    <property type="project" value="UniProtKB-KW"/>
</dbReference>
<keyword evidence="16 60" id="KW-0812">Transmembrane</keyword>
<feature type="domain" description="CoV Nsp3 Y" evidence="86">
    <location>
        <begin position="2190"/>
        <end position="2530"/>
    </location>
</feature>
<dbReference type="InterPro" id="IPR014829">
    <property type="entry name" value="NSP8_CoV"/>
</dbReference>
<keyword evidence="15 56" id="KW-0808">Transferase</keyword>
<feature type="binding site" evidence="56">
    <location>
        <begin position="5965"/>
        <end position="5971"/>
    </location>
    <ligand>
        <name>S-adenosyl-L-methionine</name>
        <dbReference type="ChEBI" id="CHEBI:59789"/>
    </ligand>
</feature>
<dbReference type="InterPro" id="IPR044322">
    <property type="entry name" value="NSP15_M_alpha_beta_CoV"/>
</dbReference>
<evidence type="ECO:0000259" key="75">
    <source>
        <dbReference type="PROSITE" id="PS51952"/>
    </source>
</evidence>
<dbReference type="InterPro" id="IPR044356">
    <property type="entry name" value="RdRp_alphaCoV"/>
</dbReference>
<dbReference type="Gene3D" id="3.40.50.11580">
    <property type="match status" value="1"/>
</dbReference>
<evidence type="ECO:0000256" key="32">
    <source>
        <dbReference type="ARBA" id="ARBA00022870"/>
    </source>
</evidence>
<feature type="transmembrane region" description="Helical" evidence="60">
    <location>
        <begin position="3415"/>
        <end position="3434"/>
    </location>
</feature>
<dbReference type="CDD" id="cd21830">
    <property type="entry name" value="alphaCoV_Nsp8"/>
    <property type="match status" value="1"/>
</dbReference>
<evidence type="ECO:0000256" key="47">
    <source>
        <dbReference type="ARBA" id="ARBA00043918"/>
    </source>
</evidence>
<evidence type="ECO:0000256" key="40">
    <source>
        <dbReference type="ARBA" id="ARBA00023157"/>
    </source>
</evidence>
<evidence type="ECO:0000259" key="79">
    <source>
        <dbReference type="PROSITE" id="PS51958"/>
    </source>
</evidence>
<evidence type="ECO:0000256" key="57">
    <source>
        <dbReference type="PROSITE-ProRule" id="PRU01303"/>
    </source>
</evidence>
<dbReference type="PROSITE" id="PS51951">
    <property type="entry name" value="COV_NSP9_SSRNA_BD"/>
    <property type="match status" value="1"/>
</dbReference>
<evidence type="ECO:0000259" key="86">
    <source>
        <dbReference type="PROSITE" id="PS51992"/>
    </source>
</evidence>
<feature type="domain" description="NiRAN" evidence="70">
    <location>
        <begin position="4117"/>
        <end position="4366"/>
    </location>
</feature>
<feature type="region of interest" description="GpppA-binding" evidence="56">
    <location>
        <begin position="6042"/>
        <end position="6056"/>
    </location>
</feature>
<keyword evidence="38" id="KW-1072">Activation of host autophagy by virus</keyword>
<dbReference type="InterPro" id="IPR044313">
    <property type="entry name" value="NSP14_alphaCoV"/>
</dbReference>
<evidence type="ECO:0000256" key="34">
    <source>
        <dbReference type="ARBA" id="ARBA00022884"/>
    </source>
</evidence>
<dbReference type="InterPro" id="IPR043612">
    <property type="entry name" value="CoV_NSP4_N"/>
</dbReference>
<keyword evidence="39 60" id="KW-0472">Membrane</keyword>
<evidence type="ECO:0000256" key="58">
    <source>
        <dbReference type="PROSITE-ProRule" id="PRU01336"/>
    </source>
</evidence>
<comment type="function">
    <text evidence="47">RNA-directed RNA polymerase that catalyzes the transcription of viral genomic and subgenomic RNAs. Acts in complex with nsp7 and nsp8 to transcribe both the minus and positive strands of genomic RNA. The kinase-like NiRAN domain of NSP12 attaches one or more nucleotides to the amino terminus of NSP9, forming a covalent RNA-protein intermediate that serves as transcription/replication primer. Subgenomic RNAs (sgRNAs) are formed by discontinuous transcription: The polymerase has the ability to pause at transcription-regulating sequences (TRS) and jump to the leader TRS, resulting in a major deletion. This creates a series of subgenomic RNAs that are replicated, transcribed and translated. In addition, Nsp12 is a subunit of the viral RNA capping enzyme that catalyzes the RNA guanylyltransferase reaction for genomic and sub-genomic RNAs. Subsequently, the NiRAN domain transfers RNA to GDP, and forms the core cap structure GpppA-RNA.</text>
</comment>
<feature type="region of interest" description="ZF1" evidence="58">
    <location>
        <begin position="2194"/>
        <end position="2207"/>
    </location>
</feature>
<dbReference type="Gene3D" id="1.10.8.370">
    <property type="entry name" value="nsp7 replicase"/>
    <property type="match status" value="1"/>
</dbReference>
<dbReference type="Pfam" id="PF08715">
    <property type="entry name" value="CoV_peptidase"/>
    <property type="match status" value="2"/>
</dbReference>
<evidence type="ECO:0000259" key="71">
    <source>
        <dbReference type="PROSITE" id="PS51948"/>
    </source>
</evidence>
<keyword evidence="27" id="KW-0347">Helicase</keyword>
<name>A0A3G3NGH4_9ALPC</name>
<dbReference type="InterPro" id="IPR049894">
    <property type="entry name" value="COV_NSP3_3ECTO"/>
</dbReference>
<dbReference type="Gene3D" id="1.10.1840.10">
    <property type="entry name" value="main proteinase (3clpro) structure, domain 3"/>
    <property type="match status" value="1"/>
</dbReference>
<dbReference type="CDD" id="cd23527">
    <property type="entry name" value="capping_2-OMTase_alphaCoV_Nsp16"/>
    <property type="match status" value="1"/>
</dbReference>
<keyword evidence="23 57" id="KW-0255">Endonuclease</keyword>
<feature type="domain" description="Nsp12 Interface" evidence="88">
    <location>
        <begin position="4372"/>
        <end position="4470"/>
    </location>
</feature>
<evidence type="ECO:0000259" key="84">
    <source>
        <dbReference type="PROSITE" id="PS51990"/>
    </source>
</evidence>
<comment type="subunit">
    <text evidence="46">3CL-PRO exists as monomer and homodimer. Eight copies of nsp7 and eight copies of nsp8 assemble to form a heterohexadecamer. Nsp9 is a dimer. Nsp10 forms a dodecamer.</text>
</comment>
<dbReference type="InterPro" id="IPR044357">
    <property type="entry name" value="NSP3_Ubl1_dom_CoV"/>
</dbReference>
<dbReference type="SUPFAM" id="SSF50494">
    <property type="entry name" value="Trypsin-like serine proteases"/>
    <property type="match status" value="1"/>
</dbReference>
<evidence type="ECO:0000256" key="53">
    <source>
        <dbReference type="PROSITE-ProRule" id="PRU01294"/>
    </source>
</evidence>
<keyword evidence="22" id="KW-0688">Ribosomal frameshifting</keyword>
<keyword evidence="42" id="KW-0456">Lyase</keyword>
<dbReference type="InterPro" id="IPR043606">
    <property type="entry name" value="CoV_NSP15_N"/>
</dbReference>
<feature type="active site" evidence="55">
    <location>
        <position position="5907"/>
    </location>
</feature>
<feature type="transmembrane region" description="Helical" evidence="60">
    <location>
        <begin position="3378"/>
        <end position="3395"/>
    </location>
</feature>
<evidence type="ECO:0000256" key="14">
    <source>
        <dbReference type="ARBA" id="ARBA00022670"/>
    </source>
</evidence>
<evidence type="ECO:0000259" key="80">
    <source>
        <dbReference type="PROSITE" id="PS51960"/>
    </source>
</evidence>
<dbReference type="PROSITE" id="PS51993">
    <property type="entry name" value="COV_3ECTO"/>
    <property type="match status" value="1"/>
</dbReference>
<dbReference type="CDD" id="cd21514">
    <property type="entry name" value="alphaCoV_Nsp2_HCoV-229E-like"/>
    <property type="match status" value="1"/>
</dbReference>
<dbReference type="InterPro" id="IPR046443">
    <property type="entry name" value="a/bCoV_NSP1_glob"/>
</dbReference>
<feature type="domain" description="Macro" evidence="63">
    <location>
        <begin position="1292"/>
        <end position="1459"/>
    </location>
</feature>
<evidence type="ECO:0000256" key="30">
    <source>
        <dbReference type="ARBA" id="ARBA00022839"/>
    </source>
</evidence>
<dbReference type="CDD" id="cd21712">
    <property type="entry name" value="TM_Y_alphaCoV_Nsp3_C"/>
    <property type="match status" value="1"/>
</dbReference>
<evidence type="ECO:0000256" key="19">
    <source>
        <dbReference type="ARBA" id="ARBA00022723"/>
    </source>
</evidence>
<dbReference type="PROSITE" id="PS51962">
    <property type="entry name" value="COV_NSP1"/>
    <property type="match status" value="1"/>
</dbReference>
<evidence type="ECO:0000259" key="88">
    <source>
        <dbReference type="PROSITE" id="PS52000"/>
    </source>
</evidence>
<feature type="active site" evidence="55">
    <location>
        <position position="5727"/>
    </location>
</feature>
<keyword evidence="34 54" id="KW-0694">RNA-binding</keyword>
<evidence type="ECO:0000256" key="24">
    <source>
        <dbReference type="ARBA" id="ARBA00022771"/>
    </source>
</evidence>
<sequence>MASNHISLAFANDDEISAIGFGSVGDAVSYYSDAAVNGFDQCRFVSFGLQSAVVGVEDDDVVMLITGVTQLRAYLGTFGDRPPNLRGWLLFSNCNYFLEELDLVFGRCGGTTIPVDQFMCGADGAPVIQEGDWTFMDYFQDGNQFTLNGITYVKAWDVDRKPNDHAKQNVTCIRRITYITDHRHVLADGTTMKTARRPKLNKSVVLSSPFDQIYDEVGSPFMGNGSTFLEMVRDPAFFHALITCDCGRSEWTVGDWKGYNSLCCNTKCKPITIVTPKAVPGAVVITKAGIGAGLKCYNNVFLKHIIDLVVPGTNLGWGVWRIAKVQSKDDVATSGNVLVDDPEDRLDPCYFGNDGPFATKFKFQLLANSFDDEVKGAIVQGVVHVNTAICDVVKDILGLPWFVKKLGSLVTALWDQFVAGIQCMKICTLKIVELAKSLSCATMSVVKGVITLVAEVPEIFKGLFCTLTSALKALCTSSCDALVVAGKSFAKIGDYVLLPSALVRLVRSKVKGKTQSGIKQLQFATVVLGDTQKVESDRVEFSSVNLKMVDEDFPLNPVGHTVAVGNQAFFCSDGLYRFMADRDLVITSPIFKPELELEPIFECDAIPGFPKVAASNVAELCVKVDNVLFNYDKPYKKYSTIIKGDRCFIQCAHTFNAPSYYFDDDEFVELCEKYCKLPDFDAFYNAVHAATDMDQFCALCTSGFEVFTPRVPECPPILNDIDGGSIWTSFILSVRSATDFIKNLKIDLGLNGVVVFVTKKFKKAGALLQKLYNAFLDTVTSVIKVAGVAFKYCATCVPKIVINGCYHTVTRLFAKDLQIPTEDGVADFNTFNHCVFPVNPTRIETDSLELEEVDFVEPGSDGKLVILDDYSFYSDGTNYYPSDGKGVVASCFKKKGGGVVTISEEVQVRTIDPVYKVRLEYEFESETIVKVCEKAIGTKLKVTGDWSNLLETLETAMDVVRQHLEVPDYFVYDEEGGTDLNLTIMVSQWPLSSDSEDDFKAADDESNAATDETVDIFVEDVAETEDVQQDVTLDEVEAVCDLVVKATEEEPIEHEDLSEDQKEVQQALAFIEDKPVIVKPDVFAFSYASYGGLKVLNQSSNNCWVSSALIQLQLTGLLDSDEMKLFNAGRVSPMVKRCYESQRAIFGSLGDVSACLESLLKDRDGMSITCTIDCGCGPGVRVYENAIFRFTPLKAAFPMGRCLICSKTLMHTITQMKGTGIFCRDATALDVDTLVAKPLCAAVYVGAQDGGHYLTNMYDANMAVDGHGRHPIKFNTINTLCYKDVDWEMPNGSCGVKPFLTYKNIEFYQGELSALLSVNHDFVVNAANEQLSHGGGIAKALDDLTKGELQVLSNQYVKRNGSIKVGSGVLIKCKEHSILNVVGPRKGKHAAELLTKAYTFVFKQKGVPLMPLLSVGIFKVPIDESLAAFLACVGDRVCKCFCYTDKERLAIQNFVTNFQTEQPVDPLTVIQVVKGAQSEKPVPDVKVENPCEPFRIEGDAKFYDLTPSMVQSLQVTRLVSFTNSDLCLGSFVSDCDGYVQGSLGRAIDNYKKSNPILPAGNCVTLKCDGFISFTFVILPKQGDTNYEKNFNRAIAKFLKLKGSLLVVVEDSLVFNKISHASVAGYVAKPAFVDTLFEAKPVQVVVTQDQRSFHTVELSTSQTYGQQLGDCVVKDKKVTNLKPVATDKVVSVVPNVDWDKHYGFVDAGIFHTLDHTLFAFDNNVVNGKRVLRTSDNNCWVNAVCLQLQFANAKFKTKGLQQLWESYCTGDVAMFAHWLYWITGVEKGEPSDAENALNVISRFLKPQGSVEMLRATSTTCDGTCSTKRVVSTPVVNASVLKVGLDDGNCIHGLPLVDRVVSVNGTVIITNVGDTPGKPVVATENLLLDGVSYTVFQDSTTGVGHYTVFDKEAKLMFDGDMLKPCDLNVSPVTSMVVCNNKKVVVQDPVRRVELDASKFLDTMNVASEKFFTFGDFVSRNIIVLIVYLFSLLAICFRALKKRDMKVMAGVPERTGIILKRSVKYNYKALKFFFRLKFQYIKVFLKFSLFLYTLYALMFMFIRFTPVGTPICKQYTDGYANSTFDKNEYCGNVLCKICLYGYEELSDFTHTRVIWQHLKDPLIGNILPLFYLAFLIIFGGFFVRIGIVYFIMQYINAAGVALGYQENIWLLHLLPFNSMGNIIVVAFIVTRILLFLKHVLFGCDKPSCIACSKSAKLTRVPLQTILQGVTKSFYVNANGGKKFCKKHNFFCVDCDSYGYGCTFINDVIAPELSNVTKLNVIPTGPATIIIDKVEFSNGFYYLYSGSTFWKYNFDITEGKYACKDVLKNCNMLTDFIVFNNSGSNVTQVKNACVYFSQLLCKPIKLVDSALLASLNVDFSANLHKAFVEVLSNSFGKDLSNCSNMNECRESLGLSDVSEEEFSAAVSEAHRYDVLISDVSFNNLIVSYAKPEEKLAVHDIANCMRVGAKVANHNVLTKDNVPVVWLAKDFVALSEEARKYIVRTTKTKGINFMLTFNDRRMHLTIPTVSVANKKGAGLPSLFSRLYSFFWHLCVLIVVLFFATSLLDFSTQVTSDTQYDFKYIENGVLKVFEKPLDCVHNAFDNFNEWHSAKFGSTPTNSRRCPIVVGTSDEVRYIPGVPAGVFLYGKSLIFAMSTIFGTSGLCFDDRGLTDPDSCIFNSACTTLSGIGGRNVYCYRDGVVDNAKLYSSLLPHSYYKLVDGNYIVLPEIITRGFGFRTIKTQAMTYCRTGECIDSQAGVCLGLDRFFVYSKTPGSDYVCGTGFFSLLFNVIGMFSNSIPVTVMSGQILLNCMVAFTAVMVCFAFTKFKRLFGDMSFGVLSVGLCTVVNNLSYVVTQNSIGMLAYATLYFLCTKGARYSWVWHVGFAISYCFLAPWWVVLAYLICALLEFLPNLFKLKVSTQLFEGDKFVGSFESAASGTFVLDMHSYQKLANSISTEKLKQYCASYNRYKYYSGSASEADYRLACFAHLAKAMSDFANDHMDKLYTPPTISYNSTLQAGLRKMAQPSGVVEGCIVRVSYGNLTLNGLWLGDTVICPRHVIASNTTNVIDYDHAMSLVRLHNFSISSGNMFLGVISASMRGTLLHIKVNQPNANTPNYTYKVLKPGESFNILACYDGSAAGVYGVNMRTNYTIRGSFISGACGSPGYNINNGVVEFCYMHHLELGSGCHVGSDMDGTMYGKYEDQPTLQIEGASNLITENVCSWLYGALINGDRWWLSSVSIGLDTYNEWALRNGMTSLQNVDCFSLLVAKTGVDVGRLLASIQKLHGNFGGKSILGCTSLNDEFTLAEVVKQMYGVTLQSSKVSRAFRNASIVCCFLFLFLSEMLNHSNLFWINPGYITPVFLAIIVASSALMLLVKHKLLFLQLYLLPSLCIVSGYNIFKDYHFYTYMLEEFDYKVPFGGFNVTGVLNIALCCFVMGLHTFRFLQTPNKIFSYVVAVLTVLYTYYYSTDILGLILTSMSGFTNHWFIGTATYKLATYVLPYTSLLDSFDAIKAVVFLYLLLGYCNCVFYGSLYWINRFCKLTLGCYDFKVSAAEFKYMVANGLRAPTGVFDALILSLKLIGVGGKRTIKISSVQSKLTDLKCTNVVLLGCLSNMNIAANSKEWAYCVDLHNKINLCNDAEAAQEMLLALLAFFLSKNSAFGVDDLLDSYFNDSSILQSVAATYVNLPSYMAYETARQSYEDALANGSPPQLVKQLRHAMNVAKSEFDREASTQRKLDRMAEQAASQMYKEARAVNRKSKVVSAMHSLLFGMLRRLDMSSVDTILSLAKDGVVPLSIIPAVSATKLNIVVSDIESYSKIQRDGCVHYAGVIWSVIDIKDNDGKPVHAKEVVTSNVESLSWPLFLNCERIIKLQNNEIIPSKIKQRPIKAEGEGVVADGNALYSSEGGRTFMYAFISDKPDLKLVKWEFDGGSNAIELEPPCKFLVEAPSGPVVKYLYFVRNLNNLRRGAVLGFIGATVRLQAGKQTEQATNSSLLTLCAFAVDPPKTYLDAVKSGHRPVGNCVKMLANGSGNGQAITNGVEASTNQDSYGGASVCLYCRAHVEHPGMDGFCKLRGKYVQVPLGTLDPIRFVLENTVCKVCGCWQANGCTCDRAVIQSVDSGYLNRVRGSSAARLEPLNGSDTHHVFRAFDVYNRDVACISKFLKVNCVRLKNLDKHDAFWIVKKCTKSVMEHEQSIYKLISDCGAVAKHDFFTWKEGRSVYGNVCRQDLTEYTMMDLCYALRNFDENNCETLKKILVVVGACDESYFDNKLWFDPVENEDIHRVYAKLGTIVARAMLKCVKYCDAMVEQGIVGVITLDNQDLNGDFYDFGDFVTSVKGMGVPICTSYYSYMMPVMGMTNCLASECFIKSDIFGEDFRTFDLLEYDFTEHKVNLFNKYFKHWGQTYHPNCEDCHDESCIVHCANFNTLFATTIPITAFGPLCRKCWIDGVPLVTTAGYHFKQLGIVWNKDLNLHSSRLTINELLQFCADPSLLIASSPALVDKRTVCFSVAALGTGMTSQTVKPGHFNKEFYDFLRSQGFFEEGSELTLKHFFFAQKGDAAVRDFDYYRYNRTTVLDICQARVVYQIVQCYFGMYEGGCITAKEVIVNNLNKSAGYPFNKFGKAGLYYDSLSYEEQDDLYAYTKRNIIPTMTQLNLKYAISGKERARTVGGVSLLSTMTTRQYHQKHLKSIVNTRGASVVIGTTKFYGGWDNMLKTLIKDVENPHLMGWDYPKCDRALPNMIRMISAMILGSKHVNCCSSSDRYYRLCNELAQVLTEMVYSNGGFYVKPGGTTSGDATTAYANSVFNIFQATSANVNRLLSVDSNTCNNIEVKQLQRKLYDCCYRSSSVDQSFVEEYFGYLRKHFSMMILSDDGVVCYNSEYAALGYVADLNAFKAVLYYQNNVFMSASKCWIEPDINKGPHEFCSQHTMQIVDKDGTYYLPYPDPSRILSAGVFVDDIVKTDPVILLERYVSLAIDAYPLSKHDNPEYRRVFTVMLEWVKHLYKTLNQGVLDSFSVTLLEDATAKFWDESFYASMYEQSSVLQSAGLCVVCSSQTVLRCGDCIRRPMLCTKCAYDHVVSTSHKFILAITPYVCCSSGCGVSDVTKLYLGGLSYWCVDHKPRLSFPLCSSGNVFGLYKNSATGSPDVDDFNTLATSDWTDVKDYKLANDVKDSLRLFAAETIKAKEESVKSSYACATIHEVVGPKELVLKWEVGKPRPPLSRNSVFTCYHITKNTKFQVGEFTFEKLDYDNDAVSYKSTATTKLVPGMVFVLTSHNVQPLRAPTIINQERYSTLHKLRPAFNIHEDYSTLIPYYQLIGKQKITTIQGPPGSGKSHCVIGLGLYFPGARIVFTACSHAAVDSLCVKAATAYSSDRCSRIIPQKARIECYDGFKSNNTSAQYLFSTVNALPEVNADICVVDEVSMCTNYDLSVINQRVNYRHIVYVGDPQQLPAPRVMITRGVLVPEDYNVVTRRMCVLKPDIFLHKCYRCPAEIVNTVSEMVYENQFVPVKSESKECFKIYCRGNVQVDNGSSINRRQLEVVRMFLAKNPKWAKAVFISPYNSQNYVAGRVLGLQIQTVDSSQGSEYDYVIYTQTSDTAHASNVNRFNVAITRAKKGILCIMCDRELFDILKFYELKLSDLQAGDGCGLFKDCYKGEDNLPPSHAPTFMSLSDNFKTDKDLAVQIGVNGPVKYEHVISFMGFRFDINVPNQHTLFCTRDFAMRNVRGWLGFDVEGAHVIGSNVGTNVPLQLGFSNGVDFVVRPEGCVSTEVGDVIQPVRARAPPGEQFTHLLPLLRKGQPWSVIRRRIVQMCSDYLANLSDTLIFVLWSGGLELTTMRYFVKLGPVQTCDCGKRATCYNSTNHIFSCFRHALGSDYIYNCYCIDIQQWGYTGSLSMNHHEVCNIHRNEHVASGDAAMTRCLAIHDCFVKNVDWSITYPFIANEQAINKSGRLVQSHVMRAVLKLYNPKAIHDVGNPKGIRCVVTDASWYCYDKNPTNTNVKMLEYDYITHGQLDGLCLFWNCNVDMYPEFSVVCRFDTRMRSTLNLEGCNGGSLYVNNHAFHTPAYDKRAFAKLKAMPFFFYDDSECEKLQDAVNYVPLRASNCITRCNVGGAVCSKHCALYHNYVTAYNTFTTAGFTIWVPNSFDMFNLWQTFKNSNVQGLENIAYNVVKKGSFVGVEGELPVAIVNDKVMVRDGVSDNVVFVNNTSLPTNVAFELYAKRKIGLTPPLTILKNLGVVCTSKCVLWDYEAARPLTTFTKDVCKYTDFDGDVCTLFDNSVPGAFERFTVTKNAVLISLTAVKKLTAIKLTYGYLNGVPVFTHEDKPFTWYIYTRKDGAFVEYPDGYFTQGRVISDFQPRSNMEEDFLNMDMGLFISKYGLEDYGFEHVVFGDVSKTTLGGLHLLISQIRLSKIGVLKVEDFVSSSDSTLKSCTVTYVDNPSSKMVCTYVDLLLDDFVNILKSVDLSVVSKVHEVVIDCKVWRWMLWCKDHKVQTFYPQLQSAEWKCGYSMPSIYKIQRMCLEPCNLYNYGSGLKLPDGIMFNVVKYTQLCQYLNSTTMCVPHHMRVLHLGAGSDKGVAPGTAVLRRWLPLDAVIVDNDVNDYVSDADYSYTGDCASMYLTDKFDLVISDMYDGRTKSCDGDNVSKEGFFPYINGVITEKLALGGTVAIKITEFSWNKKLYELIQKFEYWTLFCTSVNTSSSEAFLIGVHFLGDFSTNAIIDGNIMHANYIFWRNSTIMTMSYNSVLDLSKFSCKHKATVVVNLKDSSVSDLVLGLLKNGKLLIRNNGVVCGFSNHLVNSTKQCF</sequence>
<dbReference type="PROSITE" id="PS51958">
    <property type="entry name" value="NENDOU"/>
    <property type="match status" value="1"/>
</dbReference>
<feature type="domain" description="(+)RNA virus helicase C-terminal" evidence="66">
    <location>
        <begin position="5296"/>
        <end position="5647"/>
    </location>
</feature>
<evidence type="ECO:0000256" key="59">
    <source>
        <dbReference type="PROSITE-ProRule" id="PRU01344"/>
    </source>
</evidence>
<dbReference type="Pfam" id="PF19212">
    <property type="entry name" value="CoV_NSP2_C"/>
    <property type="match status" value="2"/>
</dbReference>
<dbReference type="PROSITE" id="PS51953">
    <property type="entry name" value="NIV_EXON"/>
    <property type="match status" value="1"/>
</dbReference>
<dbReference type="GO" id="GO:0004843">
    <property type="term" value="F:cysteine-type deubiquitinase activity"/>
    <property type="evidence" value="ECO:0007669"/>
    <property type="project" value="UniProtKB-EC"/>
</dbReference>
<dbReference type="Pfam" id="PF19211">
    <property type="entry name" value="CoV_NSP2_N"/>
    <property type="match status" value="1"/>
</dbReference>
<evidence type="ECO:0000256" key="17">
    <source>
        <dbReference type="ARBA" id="ARBA00022695"/>
    </source>
</evidence>
<evidence type="ECO:0000256" key="36">
    <source>
        <dbReference type="ARBA" id="ARBA00022953"/>
    </source>
</evidence>
<dbReference type="CDD" id="cd21901">
    <property type="entry name" value="alpha_betaCoV_Nsp10"/>
    <property type="match status" value="1"/>
</dbReference>
<evidence type="ECO:0000256" key="26">
    <source>
        <dbReference type="ARBA" id="ARBA00022801"/>
    </source>
</evidence>
<keyword evidence="12" id="KW-1090">Inhibition of host innate immune response by virus</keyword>
<feature type="domain" description="CoV Nsp2 N-terminal" evidence="83">
    <location>
        <begin position="112"/>
        <end position="368"/>
    </location>
</feature>
<dbReference type="InterPro" id="IPR047573">
    <property type="entry name" value="CoV_NSP2_M"/>
</dbReference>
<dbReference type="InterPro" id="IPR043177">
    <property type="entry name" value="PLpro_N_sf_CoV"/>
</dbReference>
<dbReference type="SUPFAM" id="SSF52540">
    <property type="entry name" value="P-loop containing nucleoside triphosphate hydrolases"/>
    <property type="match status" value="1"/>
</dbReference>
<comment type="catalytic activity">
    <reaction evidence="49">
        <text>ATP + H2O = ADP + phosphate + H(+)</text>
        <dbReference type="Rhea" id="RHEA:13065"/>
        <dbReference type="ChEBI" id="CHEBI:15377"/>
        <dbReference type="ChEBI" id="CHEBI:15378"/>
        <dbReference type="ChEBI" id="CHEBI:30616"/>
        <dbReference type="ChEBI" id="CHEBI:43474"/>
        <dbReference type="ChEBI" id="CHEBI:456216"/>
        <dbReference type="EC" id="3.6.4.13"/>
    </reaction>
</comment>
<dbReference type="GO" id="GO:0006508">
    <property type="term" value="P:proteolysis"/>
    <property type="evidence" value="ECO:0007669"/>
    <property type="project" value="UniProtKB-KW"/>
</dbReference>
<feature type="transmembrane region" description="Helical" evidence="60">
    <location>
        <begin position="2802"/>
        <end position="2819"/>
    </location>
</feature>
<keyword evidence="21" id="KW-0547">Nucleotide-binding</keyword>
<evidence type="ECO:0000256" key="33">
    <source>
        <dbReference type="ARBA" id="ARBA00022876"/>
    </source>
</evidence>
<dbReference type="CDD" id="cd21875">
    <property type="entry name" value="PEDV-like_alphaCoV_Nsp1"/>
    <property type="match status" value="1"/>
</dbReference>
<dbReference type="InterPro" id="IPR044309">
    <property type="entry name" value="NSP5_Mpro_alphaCoV"/>
</dbReference>
<evidence type="ECO:0000256" key="28">
    <source>
        <dbReference type="ARBA" id="ARBA00022807"/>
    </source>
</evidence>
<feature type="domain" description="AV-Nsp11N/CoV-Nsp15M" evidence="81">
    <location>
        <begin position="6215"/>
        <end position="6332"/>
    </location>
</feature>
<dbReference type="CDD" id="cd21689">
    <property type="entry name" value="stalk_CoV_Nsp13-like"/>
    <property type="match status" value="1"/>
</dbReference>
<feature type="domain" description="CoV Nsp1 globular" evidence="82">
    <location>
        <begin position="2"/>
        <end position="109"/>
    </location>
</feature>
<feature type="region of interest" description="CoV-Y" evidence="58">
    <location>
        <begin position="2281"/>
        <end position="2530"/>
    </location>
</feature>
<evidence type="ECO:0000256" key="20">
    <source>
        <dbReference type="ARBA" id="ARBA00022737"/>
    </source>
</evidence>
<dbReference type="GO" id="GO:0019082">
    <property type="term" value="P:viral protein processing"/>
    <property type="evidence" value="ECO:0007669"/>
    <property type="project" value="InterPro"/>
</dbReference>
<dbReference type="CDD" id="cd21723">
    <property type="entry name" value="alphaCoV_Nsp13-helicase"/>
    <property type="match status" value="1"/>
</dbReference>
<keyword evidence="11 56" id="KW-0489">Methyltransferase</keyword>
<dbReference type="Pfam" id="PF19219">
    <property type="entry name" value="CoV_NSP15_N"/>
    <property type="match status" value="1"/>
</dbReference>
<dbReference type="SUPFAM" id="SSF142877">
    <property type="entry name" value="EndoU-like"/>
    <property type="match status" value="1"/>
</dbReference>
<dbReference type="InterPro" id="IPR044330">
    <property type="entry name" value="NSP15_alpha_betaCoV_N"/>
</dbReference>
<dbReference type="InterPro" id="IPR046435">
    <property type="entry name" value="N7_MTase_CoV"/>
</dbReference>
<evidence type="ECO:0000259" key="72">
    <source>
        <dbReference type="PROSITE" id="PS51949"/>
    </source>
</evidence>
<feature type="domain" description="RdRp Nsp8 cofactor" evidence="73">
    <location>
        <begin position="3674"/>
        <end position="3868"/>
    </location>
</feature>
<dbReference type="InterPro" id="IPR002589">
    <property type="entry name" value="Macro_dom"/>
</dbReference>
<evidence type="ECO:0000256" key="29">
    <source>
        <dbReference type="ARBA" id="ARBA00022833"/>
    </source>
</evidence>
<dbReference type="PROSITE" id="PS51657">
    <property type="entry name" value="PSRV_HELICASE"/>
    <property type="match status" value="1"/>
</dbReference>
<dbReference type="CDD" id="cd21557">
    <property type="entry name" value="Macro_X_Nsp3-like"/>
    <property type="match status" value="1"/>
</dbReference>
<evidence type="ECO:0000256" key="44">
    <source>
        <dbReference type="ARBA" id="ARBA00024600"/>
    </source>
</evidence>
<dbReference type="PROSITE" id="PS51992">
    <property type="entry name" value="COV_NSP3_Y"/>
    <property type="match status" value="1"/>
</dbReference>
<evidence type="ECO:0000256" key="7">
    <source>
        <dbReference type="ARBA" id="ARBA00008087"/>
    </source>
</evidence>
<keyword evidence="33" id="KW-1127">Modulation of host ubiquitin pathway by viral deubiquitinase</keyword>
<feature type="domain" description="Nsp15 N-terminal oligomerization" evidence="80">
    <location>
        <begin position="6154"/>
        <end position="6214"/>
    </location>
</feature>
<dbReference type="InterPro" id="IPR046441">
    <property type="entry name" value="RdRp_CoV"/>
</dbReference>
<evidence type="ECO:0000259" key="61">
    <source>
        <dbReference type="PROSITE" id="PS50507"/>
    </source>
</evidence>
<dbReference type="InterPro" id="IPR029063">
    <property type="entry name" value="SAM-dependent_MTases_sf"/>
</dbReference>
<feature type="transmembrane region" description="Helical" evidence="60">
    <location>
        <begin position="2039"/>
        <end position="2058"/>
    </location>
</feature>
<dbReference type="Gene3D" id="6.10.140.2090">
    <property type="match status" value="1"/>
</dbReference>
<dbReference type="SUPFAM" id="SSF52949">
    <property type="entry name" value="Macro domain-like"/>
    <property type="match status" value="1"/>
</dbReference>
<evidence type="ECO:0000256" key="43">
    <source>
        <dbReference type="ARBA" id="ARBA00023280"/>
    </source>
</evidence>
<dbReference type="PROSITE" id="PS52000">
    <property type="entry name" value="COV_NSP12_IF"/>
    <property type="match status" value="1"/>
</dbReference>
<keyword evidence="8" id="KW-1113">Inhibition of host RLR pathway by virus</keyword>
<dbReference type="CDD" id="cd21826">
    <property type="entry name" value="alphaCoV_Nsp7"/>
    <property type="match status" value="1"/>
</dbReference>
<dbReference type="InterPro" id="IPR046440">
    <property type="entry name" value="AV_NSP11N_COV_NSP15M"/>
</dbReference>
<evidence type="ECO:0000259" key="69">
    <source>
        <dbReference type="PROSITE" id="PS51946"/>
    </source>
</evidence>
<comment type="function">
    <text evidence="3">Nsp7-nsp8 hexadecamer may possibly confer processivity to the polymerase, maybe by binding to dsRNA or by producing primers utilized by the latter.</text>
</comment>
<dbReference type="GO" id="GO:0039694">
    <property type="term" value="P:viral RNA genome replication"/>
    <property type="evidence" value="ECO:0007669"/>
    <property type="project" value="InterPro"/>
</dbReference>
<feature type="domain" description="N7-MTase" evidence="77">
    <location>
        <begin position="5930"/>
        <end position="6151"/>
    </location>
</feature>
<feature type="region of interest" description="ZF2" evidence="58">
    <location>
        <begin position="2240"/>
        <end position="2250"/>
    </location>
</feature>
<dbReference type="GO" id="GO:0039548">
    <property type="term" value="P:symbiont-mediated suppression of host cytoplasmic pattern recognition receptor signaling pathway via inhibition of IRF3 activity"/>
    <property type="evidence" value="ECO:0007669"/>
    <property type="project" value="UniProtKB-KW"/>
</dbReference>
<dbReference type="Pfam" id="PF16348">
    <property type="entry name" value="CoV_NSP4_C"/>
    <property type="match status" value="1"/>
</dbReference>
<dbReference type="InterPro" id="IPR047570">
    <property type="entry name" value="NSP12_IF_CoV"/>
</dbReference>
<dbReference type="InterPro" id="IPR043611">
    <property type="entry name" value="CoV_NSP3_C"/>
</dbReference>
<feature type="domain" description="Ubiquitin-like" evidence="68">
    <location>
        <begin position="1638"/>
        <end position="1693"/>
    </location>
</feature>
<dbReference type="InterPro" id="IPR046436">
    <property type="entry name" value="NIV_EXON"/>
</dbReference>
<dbReference type="InterPro" id="IPR044369">
    <property type="entry name" value="NSP6_alphaCoV"/>
</dbReference>
<dbReference type="PROSITE" id="PS51946">
    <property type="entry name" value="COV_NSP4C"/>
    <property type="match status" value="1"/>
</dbReference>
<keyword evidence="30 55" id="KW-0269">Exonuclease</keyword>
<dbReference type="PROSITE" id="PS51950">
    <property type="entry name" value="COV_NSP8"/>
    <property type="match status" value="1"/>
</dbReference>
<dbReference type="InterPro" id="IPR044343">
    <property type="entry name" value="NSP13_1B_dom_CoV"/>
</dbReference>
<feature type="domain" description="Ubiquitin-like" evidence="67">
    <location>
        <begin position="898"/>
        <end position="993"/>
    </location>
</feature>
<evidence type="ECO:0000256" key="49">
    <source>
        <dbReference type="ARBA" id="ARBA00047984"/>
    </source>
</evidence>
<keyword evidence="17" id="KW-0548">Nucleotidyltransferase</keyword>
<dbReference type="InterPro" id="IPR043174">
    <property type="entry name" value="NSP15_middle_sf"/>
</dbReference>
<dbReference type="PROSITE" id="PS51124">
    <property type="entry name" value="PEPTIDASE_C16"/>
    <property type="match status" value="2"/>
</dbReference>
<dbReference type="GO" id="GO:0004519">
    <property type="term" value="F:endonuclease activity"/>
    <property type="evidence" value="ECO:0007669"/>
    <property type="project" value="UniProtKB-UniRule"/>
</dbReference>
<evidence type="ECO:0000256" key="9">
    <source>
        <dbReference type="ARBA" id="ARBA00022484"/>
    </source>
</evidence>
<feature type="transmembrane region" description="Helical" evidence="60">
    <location>
        <begin position="1978"/>
        <end position="1996"/>
    </location>
</feature>
<dbReference type="Gene3D" id="2.40.10.250">
    <property type="entry name" value="Replicase NSP9"/>
    <property type="match status" value="1"/>
</dbReference>
<evidence type="ECO:0000259" key="81">
    <source>
        <dbReference type="PROSITE" id="PS51961"/>
    </source>
</evidence>
<evidence type="ECO:0000259" key="65">
    <source>
        <dbReference type="PROSITE" id="PS51653"/>
    </source>
</evidence>
<dbReference type="Gene3D" id="3.10.20.540">
    <property type="match status" value="1"/>
</dbReference>
<comment type="caution">
    <text evidence="58">Lacks conserved residue(s) required for the propagation of feature annotation.</text>
</comment>
<dbReference type="PANTHER" id="PTHR43788:SF16">
    <property type="entry name" value="HELICASE WITH ZINC FINGER 2"/>
    <property type="match status" value="1"/>
</dbReference>
<dbReference type="CDD" id="cd21161">
    <property type="entry name" value="NendoU_cv_Nsp15-like"/>
    <property type="match status" value="1"/>
</dbReference>
<keyword evidence="31" id="KW-0067">ATP-binding</keyword>
<evidence type="ECO:0000256" key="52">
    <source>
        <dbReference type="PROSITE-ProRule" id="PRU00444"/>
    </source>
</evidence>
<dbReference type="InterPro" id="IPR007094">
    <property type="entry name" value="RNA-dir_pol_PSvirus"/>
</dbReference>
<dbReference type="PROSITE" id="PS51989">
    <property type="entry name" value="COV_NSP2_N"/>
    <property type="match status" value="1"/>
</dbReference>
<evidence type="ECO:0000256" key="38">
    <source>
        <dbReference type="ARBA" id="ARBA00023050"/>
    </source>
</evidence>
<feature type="transmembrane region" description="Helical" evidence="60">
    <location>
        <begin position="3446"/>
        <end position="3463"/>
    </location>
</feature>
<dbReference type="InterPro" id="IPR043504">
    <property type="entry name" value="Peptidase_S1_PA_chymotrypsin"/>
</dbReference>
<feature type="domain" description="Nsp9 ssRNA-binding" evidence="74">
    <location>
        <begin position="3869"/>
        <end position="3976"/>
    </location>
</feature>
<keyword evidence="29 58" id="KW-0862">Zinc</keyword>
<keyword evidence="36" id="KW-0693">Viral RNA replication</keyword>
<feature type="domain" description="NendoU" evidence="79">
    <location>
        <begin position="6349"/>
        <end position="6489"/>
    </location>
</feature>
<dbReference type="PROSITE" id="PS51653">
    <property type="entry name" value="CV_ZBD"/>
    <property type="match status" value="1"/>
</dbReference>
<feature type="domain" description="RdRp Nsp7 cofactor" evidence="72">
    <location>
        <begin position="3591"/>
        <end position="3673"/>
    </location>
</feature>
<feature type="transmembrane region" description="Helical" evidence="60">
    <location>
        <begin position="2543"/>
        <end position="2563"/>
    </location>
</feature>
<dbReference type="Pfam" id="PF08710">
    <property type="entry name" value="CoV_NSP9"/>
    <property type="match status" value="1"/>
</dbReference>
<dbReference type="CDD" id="cd21401">
    <property type="entry name" value="ZBD_cv_Nsp13-like"/>
    <property type="match status" value="1"/>
</dbReference>
<feature type="active site" evidence="55">
    <location>
        <position position="5725"/>
    </location>
</feature>
<dbReference type="InterPro" id="IPR036333">
    <property type="entry name" value="NSP10_sf_CoV"/>
</dbReference>
<keyword evidence="14" id="KW-0645">Protease</keyword>
<dbReference type="Pfam" id="PF20632">
    <property type="entry name" value="CoV_NSP13_ZBD"/>
    <property type="match status" value="1"/>
</dbReference>
<evidence type="ECO:0000259" key="82">
    <source>
        <dbReference type="PROSITE" id="PS51962"/>
    </source>
</evidence>
<dbReference type="GO" id="GO:0000175">
    <property type="term" value="F:3'-5'-RNA exonuclease activity"/>
    <property type="evidence" value="ECO:0007669"/>
    <property type="project" value="InterPro"/>
</dbReference>
<dbReference type="InterPro" id="IPR001205">
    <property type="entry name" value="RNA-dir_pol_C"/>
</dbReference>
<dbReference type="InterPro" id="IPR027351">
    <property type="entry name" value="(+)RNA_virus_helicase_core_dom"/>
</dbReference>
<dbReference type="PROSITE" id="PS51943">
    <property type="entry name" value="COV_NSP3A_UBL"/>
    <property type="match status" value="1"/>
</dbReference>
<keyword evidence="18 55" id="KW-0540">Nuclease</keyword>
<feature type="transmembrane region" description="Helical" evidence="60">
    <location>
        <begin position="2169"/>
        <end position="2192"/>
    </location>
</feature>
<dbReference type="InterPro" id="IPR043613">
    <property type="entry name" value="CoV_NSP2_C"/>
</dbReference>
<dbReference type="Pfam" id="PF00680">
    <property type="entry name" value="RdRP_1"/>
    <property type="match status" value="1"/>
</dbReference>